<keyword evidence="3" id="KW-1185">Reference proteome</keyword>
<reference evidence="2 3" key="1">
    <citation type="journal article" date="2012" name="J. Bacteriol.">
        <title>Complete genome sequences of Methylophaga sp. strain JAM1 and Methylophaga sp. strain JAM7.</title>
        <authorList>
            <person name="Villeneuve C."/>
            <person name="Martineau C."/>
            <person name="Mauffrey F."/>
            <person name="Villemur R."/>
        </authorList>
    </citation>
    <scope>NUCLEOTIDE SEQUENCE [LARGE SCALE GENOMIC DNA]</scope>
    <source>
        <strain evidence="2 3">JAM1</strain>
    </source>
</reference>
<name>I1XG83_METNJ</name>
<dbReference type="Gene3D" id="1.25.40.10">
    <property type="entry name" value="Tetratricopeptide repeat domain"/>
    <property type="match status" value="1"/>
</dbReference>
<dbReference type="KEGG" id="mej:Q7A_556"/>
<protein>
    <submittedName>
        <fullName evidence="2">Uncharacterized protein</fullName>
    </submittedName>
</protein>
<dbReference type="InterPro" id="IPR011990">
    <property type="entry name" value="TPR-like_helical_dom_sf"/>
</dbReference>
<dbReference type="Proteomes" id="UP000009144">
    <property type="component" value="Chromosome"/>
</dbReference>
<dbReference type="SMART" id="SM00028">
    <property type="entry name" value="TPR"/>
    <property type="match status" value="2"/>
</dbReference>
<dbReference type="STRING" id="754476.Q7A_556"/>
<dbReference type="Pfam" id="PF14559">
    <property type="entry name" value="TPR_19"/>
    <property type="match status" value="1"/>
</dbReference>
<dbReference type="EMBL" id="CP003390">
    <property type="protein sequence ID" value="AFI83402.1"/>
    <property type="molecule type" value="Genomic_DNA"/>
</dbReference>
<dbReference type="SUPFAM" id="SSF48452">
    <property type="entry name" value="TPR-like"/>
    <property type="match status" value="1"/>
</dbReference>
<sequence>MPLPPGESTGTDIPTTKPAPAPTNPAVLALLSDAEKYQQQGNMSAAQSRLQRAQRIAPSDPKVYYQLAKAHYELEDFRLAEQVALKGVSYAKGDNTEQKRFWLLLADIRTKKGDKAGAKAAREQAARY</sequence>
<proteinExistence type="predicted"/>
<reference evidence="2 3" key="2">
    <citation type="journal article" date="2013" name="Int. J. Syst. Evol. Microbiol.">
        <title>Methylophaga nitratireducenticrescens sp. nov. and Methylophaga frappieri sp. nov., isolated from the biofilm of the methanol-fed denitrification system treating the seawater at the Montreal Biodome.</title>
        <authorList>
            <person name="Villeneuve C."/>
            <person name="Martineau C."/>
            <person name="Mauffrey F."/>
            <person name="Villemur R."/>
        </authorList>
    </citation>
    <scope>NUCLEOTIDE SEQUENCE [LARGE SCALE GENOMIC DNA]</scope>
    <source>
        <strain evidence="2 3">JAM1</strain>
    </source>
</reference>
<dbReference type="PATRIC" id="fig|754476.3.peg.547"/>
<dbReference type="AlphaFoldDB" id="I1XG83"/>
<evidence type="ECO:0000256" key="1">
    <source>
        <dbReference type="SAM" id="MobiDB-lite"/>
    </source>
</evidence>
<dbReference type="HOGENOM" id="CLU_1957023_0_0_6"/>
<organism evidence="2 3">
    <name type="scientific">Methylophaga nitratireducenticrescens</name>
    <dbReference type="NCBI Taxonomy" id="754476"/>
    <lineage>
        <taxon>Bacteria</taxon>
        <taxon>Pseudomonadati</taxon>
        <taxon>Pseudomonadota</taxon>
        <taxon>Gammaproteobacteria</taxon>
        <taxon>Thiotrichales</taxon>
        <taxon>Piscirickettsiaceae</taxon>
        <taxon>Methylophaga</taxon>
    </lineage>
</organism>
<accession>I1XG83</accession>
<gene>
    <name evidence="2" type="ordered locus">Q7A_556</name>
</gene>
<evidence type="ECO:0000313" key="2">
    <source>
        <dbReference type="EMBL" id="AFI83402.1"/>
    </source>
</evidence>
<dbReference type="InterPro" id="IPR019734">
    <property type="entry name" value="TPR_rpt"/>
</dbReference>
<dbReference type="eggNOG" id="COG0457">
    <property type="taxonomic scope" value="Bacteria"/>
</dbReference>
<feature type="region of interest" description="Disordered" evidence="1">
    <location>
        <begin position="1"/>
        <end position="23"/>
    </location>
</feature>
<evidence type="ECO:0000313" key="3">
    <source>
        <dbReference type="Proteomes" id="UP000009144"/>
    </source>
</evidence>